<dbReference type="RefSeq" id="WP_310952035.1">
    <property type="nucleotide sequence ID" value="NZ_JAVLUS010000021.1"/>
</dbReference>
<evidence type="ECO:0000259" key="2">
    <source>
        <dbReference type="Pfam" id="PF12146"/>
    </source>
</evidence>
<keyword evidence="1" id="KW-0732">Signal</keyword>
<dbReference type="EMBL" id="JAVLUS010000021">
    <property type="protein sequence ID" value="MDS1116204.1"/>
    <property type="molecule type" value="Genomic_DNA"/>
</dbReference>
<dbReference type="InterPro" id="IPR029058">
    <property type="entry name" value="AB_hydrolase_fold"/>
</dbReference>
<dbReference type="SUPFAM" id="SSF53474">
    <property type="entry name" value="alpha/beta-Hydrolases"/>
    <property type="match status" value="1"/>
</dbReference>
<keyword evidence="3" id="KW-0378">Hydrolase</keyword>
<feature type="signal peptide" evidence="1">
    <location>
        <begin position="1"/>
        <end position="19"/>
    </location>
</feature>
<gene>
    <name evidence="3" type="ORF">RD149_20890</name>
</gene>
<keyword evidence="4" id="KW-1185">Reference proteome</keyword>
<dbReference type="GO" id="GO:0016787">
    <property type="term" value="F:hydrolase activity"/>
    <property type="evidence" value="ECO:0007669"/>
    <property type="project" value="UniProtKB-KW"/>
</dbReference>
<evidence type="ECO:0000313" key="3">
    <source>
        <dbReference type="EMBL" id="MDS1116204.1"/>
    </source>
</evidence>
<organism evidence="3 4">
    <name type="scientific">Gordonia westfalica</name>
    <dbReference type="NCBI Taxonomy" id="158898"/>
    <lineage>
        <taxon>Bacteria</taxon>
        <taxon>Bacillati</taxon>
        <taxon>Actinomycetota</taxon>
        <taxon>Actinomycetes</taxon>
        <taxon>Mycobacteriales</taxon>
        <taxon>Gordoniaceae</taxon>
        <taxon>Gordonia</taxon>
    </lineage>
</organism>
<dbReference type="Gene3D" id="3.40.50.1820">
    <property type="entry name" value="alpha/beta hydrolase"/>
    <property type="match status" value="1"/>
</dbReference>
<sequence>MRVDRIIGIAMAMVALATATVGCSSSGDGLTRVRAVVAGENTLSIWNDTITTRGVVVYFHGLDRDETILEMDESHRELIRRLTDAGYAVVASRAGGNAYGNRESQDDYAELAVTAVADHRVSDVFFLAESMGTVAAVNLMAKRPDLRPRGLAAIGPALNLAAVADDYRSSLLGANPDVSETDPMRLPVESLAGQKVRFYASPDDVLVPTASNADAFRARFGSVADVSIVECSGRHLNSSCVNGEDVVSWFSMIAPW</sequence>
<comment type="caution">
    <text evidence="3">The sequence shown here is derived from an EMBL/GenBank/DDBJ whole genome shotgun (WGS) entry which is preliminary data.</text>
</comment>
<dbReference type="Proteomes" id="UP001265083">
    <property type="component" value="Unassembled WGS sequence"/>
</dbReference>
<evidence type="ECO:0000313" key="4">
    <source>
        <dbReference type="Proteomes" id="UP001265083"/>
    </source>
</evidence>
<dbReference type="PROSITE" id="PS51257">
    <property type="entry name" value="PROKAR_LIPOPROTEIN"/>
    <property type="match status" value="1"/>
</dbReference>
<dbReference type="InterPro" id="IPR022742">
    <property type="entry name" value="Hydrolase_4"/>
</dbReference>
<reference evidence="3 4" key="1">
    <citation type="submission" date="2023-08" db="EMBL/GenBank/DDBJ databases">
        <title>Bioegradation of LLDPE and BLDPE plastic by marine bacteria from coast plastic debris.</title>
        <authorList>
            <person name="Rong Z."/>
        </authorList>
    </citation>
    <scope>NUCLEOTIDE SEQUENCE [LARGE SCALE GENOMIC DNA]</scope>
    <source>
        <strain evidence="3 4">Z-2</strain>
    </source>
</reference>
<name>A0ABU2GZP3_9ACTN</name>
<evidence type="ECO:0000256" key="1">
    <source>
        <dbReference type="SAM" id="SignalP"/>
    </source>
</evidence>
<feature type="domain" description="Serine aminopeptidase S33" evidence="2">
    <location>
        <begin position="52"/>
        <end position="162"/>
    </location>
</feature>
<protein>
    <submittedName>
        <fullName evidence="3">Alpha/beta hydrolase</fullName>
    </submittedName>
</protein>
<feature type="chain" id="PRO_5046274421" evidence="1">
    <location>
        <begin position="20"/>
        <end position="256"/>
    </location>
</feature>
<dbReference type="Pfam" id="PF12146">
    <property type="entry name" value="Hydrolase_4"/>
    <property type="match status" value="1"/>
</dbReference>
<accession>A0ABU2GZP3</accession>
<proteinExistence type="predicted"/>